<dbReference type="Proteomes" id="UP000070089">
    <property type="component" value="Unassembled WGS sequence"/>
</dbReference>
<dbReference type="VEuPathDB" id="GiardiaDB:QR46_4165"/>
<gene>
    <name evidence="1" type="ORF">QR46_4165</name>
</gene>
<dbReference type="AlphaFoldDB" id="A0A132NP33"/>
<protein>
    <submittedName>
        <fullName evidence="1">Uncharacterized protein</fullName>
    </submittedName>
</protein>
<sequence length="328" mass="36428">MVKVKPASTEAQGRGVCQLYENKIEMATPVCSKEALDWRGSGLLAYATVPGLSYNRRPVSCRLYSLLEFSAPEKTMLDNQDSITSFIVHILRAVEQFLLPGSITVNITDDLIFHVNIDDNAYDLRLSDLLAAHEAAGSLIISQFSEGVRPFLVIFIPRLSTVLDILLISNGTLDFPLDAFPLTKCLTENVVILGDRYRDDPLNNEVHSDCLLAVLFNLALVAVEPSHLNRAQQLGTGISNADITEKIISPLTRLSRCLWMLIDPAFSPVFKYKGLRTMRTISTPHQFSTSLIGVYISDLVEMGFFHPGEAYDKILLKGLSLKELLKVE</sequence>
<evidence type="ECO:0000313" key="2">
    <source>
        <dbReference type="Proteomes" id="UP000070089"/>
    </source>
</evidence>
<comment type="caution">
    <text evidence="1">The sequence shown here is derived from an EMBL/GenBank/DDBJ whole genome shotgun (WGS) entry which is preliminary data.</text>
</comment>
<name>A0A132NP33_GIAIN</name>
<reference evidence="1 2" key="1">
    <citation type="journal article" date="2015" name="Mol. Biochem. Parasitol.">
        <title>Identification of polymorphic genes for use in assemblage B genotyping assays through comparative genomics of multiple assemblage B Giardia duodenalis isolates.</title>
        <authorList>
            <person name="Wielinga C."/>
            <person name="Thompson R.C."/>
            <person name="Monis P."/>
            <person name="Ryan U."/>
        </authorList>
    </citation>
    <scope>NUCLEOTIDE SEQUENCE [LARGE SCALE GENOMIC DNA]</scope>
    <source>
        <strain evidence="1 2">BAH15c1</strain>
    </source>
</reference>
<organism evidence="1 2">
    <name type="scientific">Giardia duodenalis assemblage B</name>
    <dbReference type="NCBI Taxonomy" id="1394984"/>
    <lineage>
        <taxon>Eukaryota</taxon>
        <taxon>Metamonada</taxon>
        <taxon>Diplomonadida</taxon>
        <taxon>Hexamitidae</taxon>
        <taxon>Giardiinae</taxon>
        <taxon>Giardia</taxon>
    </lineage>
</organism>
<accession>A0A132NP33</accession>
<proteinExistence type="predicted"/>
<dbReference type="OrthoDB" id="10250737at2759"/>
<dbReference type="EMBL" id="JXTI01000151">
    <property type="protein sequence ID" value="KWX11860.1"/>
    <property type="molecule type" value="Genomic_DNA"/>
</dbReference>
<evidence type="ECO:0000313" key="1">
    <source>
        <dbReference type="EMBL" id="KWX11860.1"/>
    </source>
</evidence>